<organism evidence="11 12">
    <name type="scientific">Zasmidium cellare</name>
    <name type="common">Wine cellar mold</name>
    <name type="synonym">Racodium cellare</name>
    <dbReference type="NCBI Taxonomy" id="395010"/>
    <lineage>
        <taxon>Eukaryota</taxon>
        <taxon>Fungi</taxon>
        <taxon>Dikarya</taxon>
        <taxon>Ascomycota</taxon>
        <taxon>Pezizomycotina</taxon>
        <taxon>Dothideomycetes</taxon>
        <taxon>Dothideomycetidae</taxon>
        <taxon>Mycosphaerellales</taxon>
        <taxon>Mycosphaerellaceae</taxon>
        <taxon>Zasmidium</taxon>
    </lineage>
</organism>
<keyword evidence="4" id="KW-0238">DNA-binding</keyword>
<name>A0ABR0DYF5_ZASCE</name>
<comment type="caution">
    <text evidence="11">The sequence shown here is derived from an EMBL/GenBank/DDBJ whole genome shotgun (WGS) entry which is preliminary data.</text>
</comment>
<dbReference type="InterPro" id="IPR036864">
    <property type="entry name" value="Zn2-C6_fun-type_DNA-bd_sf"/>
</dbReference>
<evidence type="ECO:0000313" key="11">
    <source>
        <dbReference type="EMBL" id="KAK4494208.1"/>
    </source>
</evidence>
<evidence type="ECO:0000256" key="8">
    <source>
        <dbReference type="ARBA" id="ARBA00037990"/>
    </source>
</evidence>
<proteinExistence type="inferred from homology"/>
<keyword evidence="6" id="KW-0804">Transcription</keyword>
<feature type="region of interest" description="Disordered" evidence="9">
    <location>
        <begin position="1"/>
        <end position="90"/>
    </location>
</feature>
<evidence type="ECO:0000256" key="1">
    <source>
        <dbReference type="ARBA" id="ARBA00022723"/>
    </source>
</evidence>
<dbReference type="CDD" id="cd00067">
    <property type="entry name" value="GAL4"/>
    <property type="match status" value="1"/>
</dbReference>
<dbReference type="Proteomes" id="UP001305779">
    <property type="component" value="Unassembled WGS sequence"/>
</dbReference>
<keyword evidence="1" id="KW-0479">Metal-binding</keyword>
<evidence type="ECO:0000256" key="5">
    <source>
        <dbReference type="ARBA" id="ARBA00023159"/>
    </source>
</evidence>
<feature type="region of interest" description="Disordered" evidence="9">
    <location>
        <begin position="574"/>
        <end position="613"/>
    </location>
</feature>
<keyword evidence="12" id="KW-1185">Reference proteome</keyword>
<evidence type="ECO:0000259" key="10">
    <source>
        <dbReference type="PROSITE" id="PS50048"/>
    </source>
</evidence>
<accession>A0ABR0DYF5</accession>
<evidence type="ECO:0000256" key="6">
    <source>
        <dbReference type="ARBA" id="ARBA00023163"/>
    </source>
</evidence>
<feature type="compositionally biased region" description="Polar residues" evidence="9">
    <location>
        <begin position="155"/>
        <end position="167"/>
    </location>
</feature>
<comment type="similarity">
    <text evidence="8">Belongs to the xlnR/xlr1 family.</text>
</comment>
<dbReference type="Pfam" id="PF00172">
    <property type="entry name" value="Zn_clus"/>
    <property type="match status" value="1"/>
</dbReference>
<evidence type="ECO:0000313" key="12">
    <source>
        <dbReference type="Proteomes" id="UP001305779"/>
    </source>
</evidence>
<keyword evidence="3" id="KW-0805">Transcription regulation</keyword>
<evidence type="ECO:0000256" key="3">
    <source>
        <dbReference type="ARBA" id="ARBA00023015"/>
    </source>
</evidence>
<dbReference type="CDD" id="cd12148">
    <property type="entry name" value="fungal_TF_MHR"/>
    <property type="match status" value="1"/>
</dbReference>
<feature type="region of interest" description="Disordered" evidence="9">
    <location>
        <begin position="757"/>
        <end position="790"/>
    </location>
</feature>
<dbReference type="SMART" id="SM00066">
    <property type="entry name" value="GAL4"/>
    <property type="match status" value="1"/>
</dbReference>
<dbReference type="Pfam" id="PF04082">
    <property type="entry name" value="Fungal_trans"/>
    <property type="match status" value="1"/>
</dbReference>
<sequence>MLASAPSHRDFTNATHPTHLAQNRLPHPARLDAVPEGPQYAMEQHQHPPQAMNGAKHHHSYSNGSGEGMETNQKDSTAKNASSNGQPVRRRISRACDQCNQLRTKCDGKHPCAHCVEFGLTCEYARERKKRGKASRKDIAAQQAAAASGEGKGNSPRSGNDNGSEATSDAPKGVKRRRSSVEFQRPQPPHRTNSMTSQPPHAMHRPGLEPSGGSVTGHAISETNGMDRLQQRSIPIDHPTPSVGLPTPRVPTAPMHHERSMSVGMGEYGSIDDYHRSILHPASTVTGHNILHSGPSAMPHSMIQGGTITGYGDSPYGVPSPSSQQGAGPPYRMGESPLSAGVFGQSPLAAGSPGWLSLPSPSAALYPHLQNTTSNQTLRYPVLRPLLPHISAIIPIGLACDLLELYFSSTSSVFMQPQSPYVLGYVFRKRSFLRQNNPRQCSPALLASMLWVAAQTSESAFLTSAPSARGKICHKLLELTVGLLKPLIHTSTEGPQLYAGNTVINGVALGGFGVSLPGQAHDMEGGSPGASGALDDVATYLHLATVVSASEYKGASLRWWNSAWSLARELKLGRELPPNPEPQNPDGPEAEAEATGEANHHATLGRNQPGFVHEEEREERRRIWWLLYIVDRHLALCYNRPLYLLDVECDGLMQPDKEAVWQAGEFYPGENHTESLYFRRRGPSFECTGHSIFGYFLPLMMILGEIVDLNHARNHPRFGLRVRNNAEWDEQANEIRKQLEAYGRSLQDFETRNVALSETNNKESTNGTENNNVDGTSPHSVGTTNSHQQRMTEAHLQTKIVLAYGTHLMHTLHILVNGKWDPISLLDDNDLWISSQSFISATGHAVSAAEAINEILEYDPDLSFMPFFFGIYLLQGSFLLLLIADKLGSEASPSVVKACETIVRAHEACVVTLNTEYQRNFRKVMRSALAQVRGRSAQEDFGEQQLRRREVLALYRWTGDGTGLAL</sequence>
<gene>
    <name evidence="11" type="ORF">PRZ48_014506</name>
</gene>
<dbReference type="PROSITE" id="PS50048">
    <property type="entry name" value="ZN2_CY6_FUNGAL_2"/>
    <property type="match status" value="1"/>
</dbReference>
<feature type="compositionally biased region" description="Polar residues" evidence="9">
    <location>
        <begin position="190"/>
        <end position="199"/>
    </location>
</feature>
<keyword evidence="2" id="KW-0862">Zinc</keyword>
<keyword evidence="7" id="KW-0539">Nucleus</keyword>
<evidence type="ECO:0000256" key="2">
    <source>
        <dbReference type="ARBA" id="ARBA00022833"/>
    </source>
</evidence>
<feature type="region of interest" description="Disordered" evidence="9">
    <location>
        <begin position="133"/>
        <end position="220"/>
    </location>
</feature>
<dbReference type="InterPro" id="IPR001138">
    <property type="entry name" value="Zn2Cys6_DnaBD"/>
</dbReference>
<dbReference type="SUPFAM" id="SSF57701">
    <property type="entry name" value="Zn2/Cys6 DNA-binding domain"/>
    <property type="match status" value="1"/>
</dbReference>
<dbReference type="InterPro" id="IPR051439">
    <property type="entry name" value="XlnR/Xlr1"/>
</dbReference>
<reference evidence="11 12" key="1">
    <citation type="journal article" date="2023" name="G3 (Bethesda)">
        <title>A chromosome-level genome assembly of Zasmidium syzygii isolated from banana leaves.</title>
        <authorList>
            <person name="van Westerhoven A.C."/>
            <person name="Mehrabi R."/>
            <person name="Talebi R."/>
            <person name="Steentjes M.B.F."/>
            <person name="Corcolon B."/>
            <person name="Chong P.A."/>
            <person name="Kema G.H.J."/>
            <person name="Seidl M.F."/>
        </authorList>
    </citation>
    <scope>NUCLEOTIDE SEQUENCE [LARGE SCALE GENOMIC DNA]</scope>
    <source>
        <strain evidence="11 12">P124</strain>
    </source>
</reference>
<protein>
    <recommendedName>
        <fullName evidence="10">Zn(2)-C6 fungal-type domain-containing protein</fullName>
    </recommendedName>
</protein>
<dbReference type="PANTHER" id="PTHR47663:SF1">
    <property type="entry name" value="XYLANOLYTIC TRANSCRIPTIONAL ACTIVATOR XLNR-RELATED"/>
    <property type="match status" value="1"/>
</dbReference>
<feature type="domain" description="Zn(2)-C6 fungal-type" evidence="10">
    <location>
        <begin position="95"/>
        <end position="124"/>
    </location>
</feature>
<dbReference type="PANTHER" id="PTHR47663">
    <property type="entry name" value="XYLANOLYTIC TRANSCRIPTIONAL ACTIVATOR XLNR-RELATED"/>
    <property type="match status" value="1"/>
</dbReference>
<evidence type="ECO:0000256" key="9">
    <source>
        <dbReference type="SAM" id="MobiDB-lite"/>
    </source>
</evidence>
<evidence type="ECO:0000256" key="7">
    <source>
        <dbReference type="ARBA" id="ARBA00023242"/>
    </source>
</evidence>
<dbReference type="Gene3D" id="4.10.240.10">
    <property type="entry name" value="Zn(2)-C6 fungal-type DNA-binding domain"/>
    <property type="match status" value="1"/>
</dbReference>
<dbReference type="EMBL" id="JAXOVC010000014">
    <property type="protein sequence ID" value="KAK4494208.1"/>
    <property type="molecule type" value="Genomic_DNA"/>
</dbReference>
<dbReference type="InterPro" id="IPR007219">
    <property type="entry name" value="XnlR_reg_dom"/>
</dbReference>
<evidence type="ECO:0000256" key="4">
    <source>
        <dbReference type="ARBA" id="ARBA00023125"/>
    </source>
</evidence>
<keyword evidence="5" id="KW-0010">Activator</keyword>
<dbReference type="SMART" id="SM00906">
    <property type="entry name" value="Fungal_trans"/>
    <property type="match status" value="1"/>
</dbReference>